<evidence type="ECO:0000313" key="3">
    <source>
        <dbReference type="Proteomes" id="UP000019113"/>
    </source>
</evidence>
<dbReference type="KEGG" id="hhu:AR456_19945"/>
<evidence type="ECO:0008006" key="4">
    <source>
        <dbReference type="Google" id="ProtNLM"/>
    </source>
</evidence>
<organism evidence="2 3">
    <name type="scientific">Halomonas huangheensis</name>
    <dbReference type="NCBI Taxonomy" id="1178482"/>
    <lineage>
        <taxon>Bacteria</taxon>
        <taxon>Pseudomonadati</taxon>
        <taxon>Pseudomonadota</taxon>
        <taxon>Gammaproteobacteria</taxon>
        <taxon>Oceanospirillales</taxon>
        <taxon>Halomonadaceae</taxon>
        <taxon>Halomonas</taxon>
    </lineage>
</organism>
<keyword evidence="3" id="KW-1185">Reference proteome</keyword>
<accession>W1N5S2</accession>
<feature type="chain" id="PRO_5009977360" description="Flagellar FlhE" evidence="1">
    <location>
        <begin position="29"/>
        <end position="137"/>
    </location>
</feature>
<evidence type="ECO:0000256" key="1">
    <source>
        <dbReference type="SAM" id="SignalP"/>
    </source>
</evidence>
<proteinExistence type="predicted"/>
<dbReference type="PATRIC" id="fig|1178482.3.peg.2412"/>
<feature type="signal peptide" evidence="1">
    <location>
        <begin position="1"/>
        <end position="28"/>
    </location>
</feature>
<name>W1N5S2_9GAMM</name>
<dbReference type="Proteomes" id="UP000019113">
    <property type="component" value="Unassembled WGS sequence"/>
</dbReference>
<dbReference type="AlphaFoldDB" id="W1N5S2"/>
<dbReference type="STRING" id="1178482.AR456_19945"/>
<dbReference type="InterPro" id="IPR009420">
    <property type="entry name" value="FlhE"/>
</dbReference>
<dbReference type="Pfam" id="PF06366">
    <property type="entry name" value="FlhE"/>
    <property type="match status" value="1"/>
</dbReference>
<dbReference type="EMBL" id="AVBC01000035">
    <property type="protein sequence ID" value="ERL50839.1"/>
    <property type="molecule type" value="Genomic_DNA"/>
</dbReference>
<gene>
    <name evidence="2" type="ORF">BJB45_19780</name>
</gene>
<dbReference type="RefSeq" id="WP_021819363.1">
    <property type="nucleotide sequence ID" value="NZ_AVBC01000035.1"/>
</dbReference>
<comment type="caution">
    <text evidence="2">The sequence shown here is derived from an EMBL/GenBank/DDBJ whole genome shotgun (WGS) entry which is preliminary data.</text>
</comment>
<dbReference type="OrthoDB" id="7064581at2"/>
<reference evidence="2 3" key="1">
    <citation type="submission" date="2013-08" db="EMBL/GenBank/DDBJ databases">
        <title>draft genome of Halomonas huanghegensis, strain BJGMM-B45T.</title>
        <authorList>
            <person name="Miao C."/>
            <person name="Wan Y."/>
            <person name="Jin W."/>
        </authorList>
    </citation>
    <scope>NUCLEOTIDE SEQUENCE [LARGE SCALE GENOMIC DNA]</scope>
    <source>
        <strain evidence="2 3">BJGMM-B45</strain>
    </source>
</reference>
<keyword evidence="1" id="KW-0732">Signal</keyword>
<evidence type="ECO:0000313" key="2">
    <source>
        <dbReference type="EMBL" id="ERL50839.1"/>
    </source>
</evidence>
<sequence>MTLTAGCRWLLMVLLSAGALSTATPIFAAPGSWVAAAPRLTVASRQLDQSSALLTPPSGHTNGVIDSISWQYRVAPGADLEARLCLQQRCLRLDTARGSSRHFTGLPASGPLEFRFRLADDQSPVVVDAMQLIVNHR</sequence>
<protein>
    <recommendedName>
        <fullName evidence="4">Flagellar FlhE</fullName>
    </recommendedName>
</protein>